<gene>
    <name evidence="5" type="ORF">HIM_05362</name>
</gene>
<feature type="domain" description="Carboxylesterase type B" evidence="4">
    <location>
        <begin position="42"/>
        <end position="515"/>
    </location>
</feature>
<dbReference type="EMBL" id="KQ030519">
    <property type="protein sequence ID" value="KJZ75168.1"/>
    <property type="molecule type" value="Genomic_DNA"/>
</dbReference>
<dbReference type="OrthoDB" id="408631at2759"/>
<reference evidence="5 6" key="1">
    <citation type="journal article" date="2014" name="Genome Biol. Evol.">
        <title>Comparative genomics and transcriptomics analyses reveal divergent lifestyle features of nematode endoparasitic fungus Hirsutella minnesotensis.</title>
        <authorList>
            <person name="Lai Y."/>
            <person name="Liu K."/>
            <person name="Zhang X."/>
            <person name="Zhang X."/>
            <person name="Li K."/>
            <person name="Wang N."/>
            <person name="Shu C."/>
            <person name="Wu Y."/>
            <person name="Wang C."/>
            <person name="Bushley K.E."/>
            <person name="Xiang M."/>
            <person name="Liu X."/>
        </authorList>
    </citation>
    <scope>NUCLEOTIDE SEQUENCE [LARGE SCALE GENOMIC DNA]</scope>
    <source>
        <strain evidence="5 6">3608</strain>
    </source>
</reference>
<dbReference type="Pfam" id="PF00135">
    <property type="entry name" value="COesterase"/>
    <property type="match status" value="1"/>
</dbReference>
<dbReference type="SUPFAM" id="SSF53474">
    <property type="entry name" value="alpha/beta-Hydrolases"/>
    <property type="match status" value="1"/>
</dbReference>
<dbReference type="Proteomes" id="UP000054481">
    <property type="component" value="Unassembled WGS sequence"/>
</dbReference>
<feature type="chain" id="PRO_5005117403" description="Carboxylic ester hydrolase" evidence="3">
    <location>
        <begin position="19"/>
        <end position="578"/>
    </location>
</feature>
<dbReference type="Gene3D" id="3.40.50.1820">
    <property type="entry name" value="alpha/beta hydrolase"/>
    <property type="match status" value="1"/>
</dbReference>
<dbReference type="PANTHER" id="PTHR43918:SF4">
    <property type="entry name" value="CARBOXYLIC ESTER HYDROLASE"/>
    <property type="match status" value="1"/>
</dbReference>
<dbReference type="InterPro" id="IPR019826">
    <property type="entry name" value="Carboxylesterase_B_AS"/>
</dbReference>
<name>A0A0F7ZUN4_9HYPO</name>
<protein>
    <recommendedName>
        <fullName evidence="3">Carboxylic ester hydrolase</fullName>
        <ecNumber evidence="3">3.1.1.-</ecNumber>
    </recommendedName>
</protein>
<evidence type="ECO:0000313" key="6">
    <source>
        <dbReference type="Proteomes" id="UP000054481"/>
    </source>
</evidence>
<keyword evidence="2 3" id="KW-0378">Hydrolase</keyword>
<evidence type="ECO:0000259" key="4">
    <source>
        <dbReference type="Pfam" id="PF00135"/>
    </source>
</evidence>
<dbReference type="InterPro" id="IPR050654">
    <property type="entry name" value="AChE-related_enzymes"/>
</dbReference>
<evidence type="ECO:0000256" key="1">
    <source>
        <dbReference type="ARBA" id="ARBA00005964"/>
    </source>
</evidence>
<dbReference type="InterPro" id="IPR029058">
    <property type="entry name" value="AB_hydrolase_fold"/>
</dbReference>
<sequence>MVLLTHLVALAFAALTCATTCTAPTVIDTQKRITYRGLRRNGLDVFLNIPYGQDTGGLNRFKPPRPKILPPGSVVDASANGPACPQALGGWVVPLSLSNVTAISEDCLHLNVVRPKGTPAQAGLPVMVFIHGGSFWTGQNQEITISPNGMILESIENGKPAIHVAMNYRLGLFGFAQSDALRAEVSENAGLRDQRLAIEWVRDNIKHFGGDPRRITIFGQSSGGLSVGLQIMAYGAKKPVPFQQGICQSQALEPGITGNFTIDAMKAVVDYVDCNSTSLHSQETVDCLRSLDLDKLLNASLTTYKNDIAHNIGDIWLPSVDGDFLPDAPSRLIRDGHFANVTTMMGWCEDDVTFFTDTNITTAEDARRFLSSYVPGLREQDIDSLLALYPPDEFEERQAIGLSGQFFRTARIFRDIIMTCPPIWYSKYLSSKGNSAYLYDWNQTILDPILTQTTNRSGFGPIHTSEFAYIFGNLSHYNTSGYPFHPTPSDYDLKLRGSRSWTTFAASGKPGMKDAHTFQGVRPAYSMDNSTYLFVMGGPYEGASALRGPDSHDSIARQKLVERCSFINSPGIIERLGF</sequence>
<feature type="signal peptide" evidence="3">
    <location>
        <begin position="1"/>
        <end position="18"/>
    </location>
</feature>
<dbReference type="PANTHER" id="PTHR43918">
    <property type="entry name" value="ACETYLCHOLINESTERASE"/>
    <property type="match status" value="1"/>
</dbReference>
<proteinExistence type="inferred from homology"/>
<dbReference type="PROSITE" id="PS00122">
    <property type="entry name" value="CARBOXYLESTERASE_B_1"/>
    <property type="match status" value="1"/>
</dbReference>
<evidence type="ECO:0000256" key="2">
    <source>
        <dbReference type="ARBA" id="ARBA00022801"/>
    </source>
</evidence>
<dbReference type="EC" id="3.1.1.-" evidence="3"/>
<evidence type="ECO:0000313" key="5">
    <source>
        <dbReference type="EMBL" id="KJZ75168.1"/>
    </source>
</evidence>
<organism evidence="5 6">
    <name type="scientific">Hirsutella minnesotensis 3608</name>
    <dbReference type="NCBI Taxonomy" id="1043627"/>
    <lineage>
        <taxon>Eukaryota</taxon>
        <taxon>Fungi</taxon>
        <taxon>Dikarya</taxon>
        <taxon>Ascomycota</taxon>
        <taxon>Pezizomycotina</taxon>
        <taxon>Sordariomycetes</taxon>
        <taxon>Hypocreomycetidae</taxon>
        <taxon>Hypocreales</taxon>
        <taxon>Ophiocordycipitaceae</taxon>
        <taxon>Hirsutella</taxon>
    </lineage>
</organism>
<dbReference type="GO" id="GO:0052689">
    <property type="term" value="F:carboxylic ester hydrolase activity"/>
    <property type="evidence" value="ECO:0007669"/>
    <property type="project" value="TreeGrafter"/>
</dbReference>
<dbReference type="InterPro" id="IPR002018">
    <property type="entry name" value="CarbesteraseB"/>
</dbReference>
<dbReference type="ESTHER" id="9hypo-a0a0f7zun4">
    <property type="family name" value="Fungal_carboxylesterase_lipase"/>
</dbReference>
<keyword evidence="3" id="KW-0732">Signal</keyword>
<keyword evidence="6" id="KW-1185">Reference proteome</keyword>
<accession>A0A0F7ZUN4</accession>
<dbReference type="AlphaFoldDB" id="A0A0F7ZUN4"/>
<comment type="similarity">
    <text evidence="1 3">Belongs to the type-B carboxylesterase/lipase family.</text>
</comment>
<evidence type="ECO:0000256" key="3">
    <source>
        <dbReference type="RuleBase" id="RU361235"/>
    </source>
</evidence>